<dbReference type="PROSITE" id="PS50893">
    <property type="entry name" value="ABC_TRANSPORTER_2"/>
    <property type="match status" value="1"/>
</dbReference>
<dbReference type="InterPro" id="IPR003593">
    <property type="entry name" value="AAA+_ATPase"/>
</dbReference>
<evidence type="ECO:0000256" key="1">
    <source>
        <dbReference type="ARBA" id="ARBA00005417"/>
    </source>
</evidence>
<reference evidence="7 8" key="1">
    <citation type="submission" date="2018-04" db="EMBL/GenBank/DDBJ databases">
        <title>Genomic Encyclopedia of Archaeal and Bacterial Type Strains, Phase II (KMG-II): from individual species to whole genera.</title>
        <authorList>
            <person name="Goeker M."/>
        </authorList>
    </citation>
    <scope>NUCLEOTIDE SEQUENCE [LARGE SCALE GENOMIC DNA]</scope>
    <source>
        <strain evidence="7 8">DSM 21823</strain>
    </source>
</reference>
<proteinExistence type="inferred from homology"/>
<keyword evidence="8" id="KW-1185">Reference proteome</keyword>
<dbReference type="PROSITE" id="PS00211">
    <property type="entry name" value="ABC_TRANSPORTER_1"/>
    <property type="match status" value="1"/>
</dbReference>
<dbReference type="InterPro" id="IPR027417">
    <property type="entry name" value="P-loop_NTPase"/>
</dbReference>
<dbReference type="RefSeq" id="WP_108128787.1">
    <property type="nucleotide sequence ID" value="NZ_QBKP01000005.1"/>
</dbReference>
<gene>
    <name evidence="7" type="ORF">C8N34_105225</name>
</gene>
<dbReference type="GO" id="GO:0015807">
    <property type="term" value="P:L-amino acid transport"/>
    <property type="evidence" value="ECO:0007669"/>
    <property type="project" value="TreeGrafter"/>
</dbReference>
<evidence type="ECO:0000256" key="4">
    <source>
        <dbReference type="ARBA" id="ARBA00022840"/>
    </source>
</evidence>
<organism evidence="7 8">
    <name type="scientific">Gemmobacter caeni</name>
    <dbReference type="NCBI Taxonomy" id="589035"/>
    <lineage>
        <taxon>Bacteria</taxon>
        <taxon>Pseudomonadati</taxon>
        <taxon>Pseudomonadota</taxon>
        <taxon>Alphaproteobacteria</taxon>
        <taxon>Rhodobacterales</taxon>
        <taxon>Paracoccaceae</taxon>
        <taxon>Gemmobacter</taxon>
    </lineage>
</organism>
<evidence type="ECO:0000313" key="7">
    <source>
        <dbReference type="EMBL" id="PTX50580.1"/>
    </source>
</evidence>
<dbReference type="EMBL" id="QBKP01000005">
    <property type="protein sequence ID" value="PTX50580.1"/>
    <property type="molecule type" value="Genomic_DNA"/>
</dbReference>
<evidence type="ECO:0000313" key="8">
    <source>
        <dbReference type="Proteomes" id="UP000244224"/>
    </source>
</evidence>
<dbReference type="SUPFAM" id="SSF52540">
    <property type="entry name" value="P-loop containing nucleoside triphosphate hydrolases"/>
    <property type="match status" value="1"/>
</dbReference>
<dbReference type="PANTHER" id="PTHR43820:SF7">
    <property type="entry name" value="BRANCHED-CHAIN AMINO ACID TRANSPORT ATP-BINDING PROTEIN LIVF-RELATED"/>
    <property type="match status" value="1"/>
</dbReference>
<dbReference type="Gene3D" id="3.40.50.300">
    <property type="entry name" value="P-loop containing nucleotide triphosphate hydrolases"/>
    <property type="match status" value="1"/>
</dbReference>
<accession>A0A2T6B3D2</accession>
<dbReference type="AlphaFoldDB" id="A0A2T6B3D2"/>
<evidence type="ECO:0000259" key="6">
    <source>
        <dbReference type="PROSITE" id="PS50893"/>
    </source>
</evidence>
<dbReference type="GO" id="GO:0005524">
    <property type="term" value="F:ATP binding"/>
    <property type="evidence" value="ECO:0007669"/>
    <property type="project" value="UniProtKB-KW"/>
</dbReference>
<sequence>MTLPLLKVQNLEAFYIPGMPIVFDASVKVDAGEFVTLLGPNGAGKSTFLKALAGLVPVGEGGICFDGQDLTGVPTHRIVAAGIGFVPQTENVFAQLSIEHNLKAGAHTLPRAVMNERLDEAYERFPALAERRNQAANALSGGQRQMLAIARALMTRPRLILLDEPTAGLAPLVVTEVLESLKTLAGSGIAVLMVEQNVKAALAVCDRACILVEGRNHSEGTPEALMADDGIARAFLGIGKTT</sequence>
<dbReference type="SMART" id="SM00382">
    <property type="entry name" value="AAA"/>
    <property type="match status" value="1"/>
</dbReference>
<comment type="similarity">
    <text evidence="1">Belongs to the ABC transporter superfamily.</text>
</comment>
<keyword evidence="2" id="KW-0813">Transport</keyword>
<dbReference type="InterPro" id="IPR003439">
    <property type="entry name" value="ABC_transporter-like_ATP-bd"/>
</dbReference>
<protein>
    <submittedName>
        <fullName evidence="7">Branched-chain amino acid transport system ATP-binding protein</fullName>
    </submittedName>
</protein>
<evidence type="ECO:0000256" key="2">
    <source>
        <dbReference type="ARBA" id="ARBA00022448"/>
    </source>
</evidence>
<dbReference type="Proteomes" id="UP000244224">
    <property type="component" value="Unassembled WGS sequence"/>
</dbReference>
<comment type="caution">
    <text evidence="7">The sequence shown here is derived from an EMBL/GenBank/DDBJ whole genome shotgun (WGS) entry which is preliminary data.</text>
</comment>
<evidence type="ECO:0000256" key="3">
    <source>
        <dbReference type="ARBA" id="ARBA00022741"/>
    </source>
</evidence>
<keyword evidence="5" id="KW-0029">Amino-acid transport</keyword>
<evidence type="ECO:0000256" key="5">
    <source>
        <dbReference type="ARBA" id="ARBA00022970"/>
    </source>
</evidence>
<keyword evidence="4 7" id="KW-0067">ATP-binding</keyword>
<dbReference type="GO" id="GO:0015658">
    <property type="term" value="F:branched-chain amino acid transmembrane transporter activity"/>
    <property type="evidence" value="ECO:0007669"/>
    <property type="project" value="TreeGrafter"/>
</dbReference>
<dbReference type="InterPro" id="IPR052156">
    <property type="entry name" value="BCAA_Transport_ATP-bd_LivF"/>
</dbReference>
<dbReference type="CDD" id="cd03224">
    <property type="entry name" value="ABC_TM1139_LivF_branched"/>
    <property type="match status" value="1"/>
</dbReference>
<dbReference type="Pfam" id="PF00005">
    <property type="entry name" value="ABC_tran"/>
    <property type="match status" value="1"/>
</dbReference>
<dbReference type="OrthoDB" id="9806149at2"/>
<dbReference type="InterPro" id="IPR017871">
    <property type="entry name" value="ABC_transporter-like_CS"/>
</dbReference>
<dbReference type="PANTHER" id="PTHR43820">
    <property type="entry name" value="HIGH-AFFINITY BRANCHED-CHAIN AMINO ACID TRANSPORT ATP-BINDING PROTEIN LIVF"/>
    <property type="match status" value="1"/>
</dbReference>
<keyword evidence="3" id="KW-0547">Nucleotide-binding</keyword>
<feature type="domain" description="ABC transporter" evidence="6">
    <location>
        <begin position="6"/>
        <end position="238"/>
    </location>
</feature>
<name>A0A2T6B3D2_9RHOB</name>
<dbReference type="GO" id="GO:0016887">
    <property type="term" value="F:ATP hydrolysis activity"/>
    <property type="evidence" value="ECO:0007669"/>
    <property type="project" value="InterPro"/>
</dbReference>